<dbReference type="InterPro" id="IPR019557">
    <property type="entry name" value="AminoTfrase-like_pln_mobile"/>
</dbReference>
<protein>
    <recommendedName>
        <fullName evidence="2">Aminotransferase-like plant mobile domain-containing protein</fullName>
    </recommendedName>
</protein>
<keyword evidence="4" id="KW-1185">Reference proteome</keyword>
<organism evidence="3 4">
    <name type="scientific">Stephania yunnanensis</name>
    <dbReference type="NCBI Taxonomy" id="152371"/>
    <lineage>
        <taxon>Eukaryota</taxon>
        <taxon>Viridiplantae</taxon>
        <taxon>Streptophyta</taxon>
        <taxon>Embryophyta</taxon>
        <taxon>Tracheophyta</taxon>
        <taxon>Spermatophyta</taxon>
        <taxon>Magnoliopsida</taxon>
        <taxon>Ranunculales</taxon>
        <taxon>Menispermaceae</taxon>
        <taxon>Menispermoideae</taxon>
        <taxon>Cissampelideae</taxon>
        <taxon>Stephania</taxon>
    </lineage>
</organism>
<accession>A0AAP0J728</accession>
<name>A0AAP0J728_9MAGN</name>
<evidence type="ECO:0000313" key="3">
    <source>
        <dbReference type="EMBL" id="KAK9127845.1"/>
    </source>
</evidence>
<reference evidence="3 4" key="1">
    <citation type="submission" date="2024-01" db="EMBL/GenBank/DDBJ databases">
        <title>Genome assemblies of Stephania.</title>
        <authorList>
            <person name="Yang L."/>
        </authorList>
    </citation>
    <scope>NUCLEOTIDE SEQUENCE [LARGE SCALE GENOMIC DNA]</scope>
    <source>
        <strain evidence="3">YNDBR</strain>
        <tissue evidence="3">Leaf</tissue>
    </source>
</reference>
<dbReference type="InterPro" id="IPR044824">
    <property type="entry name" value="MAIN-like"/>
</dbReference>
<dbReference type="PANTHER" id="PTHR46033:SF8">
    <property type="entry name" value="PROTEIN MAINTENANCE OF MERISTEMS-LIKE"/>
    <property type="match status" value="1"/>
</dbReference>
<feature type="region of interest" description="Disordered" evidence="1">
    <location>
        <begin position="430"/>
        <end position="458"/>
    </location>
</feature>
<dbReference type="Proteomes" id="UP001420932">
    <property type="component" value="Unassembled WGS sequence"/>
</dbReference>
<proteinExistence type="predicted"/>
<gene>
    <name evidence="3" type="ORF">Syun_016642</name>
</gene>
<feature type="domain" description="Aminotransferase-like plant mobile" evidence="2">
    <location>
        <begin position="58"/>
        <end position="312"/>
    </location>
</feature>
<sequence length="474" mass="54226">MDPGPLDTSVLTLQSQHRSTLVWNGQDPGALRVRRRDASFHRMREIDQRIVPYLVSAGFYGVARIGFIGLDWHLITAFVERWREETHTFHLPVGEATITLQDVSLQLGLPIDGLPVSGMSSSTNITELCQELLGYTPSDQERQGNKISMSRLAEMYPGLPLEATDVHIQRYTRAYILQLIGGSLFSDKSNHLVHVMYLPLLANFEETGKYSWGSACLAWLYREMCRATSTSAKEISGCLILLQLWIWDRFPYLAPKRRGIPRVDHAGPHAHLMAAPPLAYRWRECFNTVNTSTHALTQIRELVDKMSPDQIDTMAQIKSWSSSSEYITAMPHIQALSKKALQVMRVENRVSGHKHTELIVNEEQPNYIDVDLLEENRVSGHNKHTELNVHDEQADYIDLDLLEEEADSMSSDPRVITEEVTASDNLHFQSHVQKERREEEQSRRYGVRRRDGDEGLTDEADVVVFQRRRRSRNT</sequence>
<feature type="compositionally biased region" description="Basic and acidic residues" evidence="1">
    <location>
        <begin position="432"/>
        <end position="453"/>
    </location>
</feature>
<evidence type="ECO:0000259" key="2">
    <source>
        <dbReference type="Pfam" id="PF10536"/>
    </source>
</evidence>
<dbReference type="EMBL" id="JBBNAF010000007">
    <property type="protein sequence ID" value="KAK9127845.1"/>
    <property type="molecule type" value="Genomic_DNA"/>
</dbReference>
<dbReference type="AlphaFoldDB" id="A0AAP0J728"/>
<evidence type="ECO:0000256" key="1">
    <source>
        <dbReference type="SAM" id="MobiDB-lite"/>
    </source>
</evidence>
<dbReference type="GO" id="GO:0010073">
    <property type="term" value="P:meristem maintenance"/>
    <property type="evidence" value="ECO:0007669"/>
    <property type="project" value="InterPro"/>
</dbReference>
<dbReference type="PANTHER" id="PTHR46033">
    <property type="entry name" value="PROTEIN MAIN-LIKE 2"/>
    <property type="match status" value="1"/>
</dbReference>
<dbReference type="Pfam" id="PF10536">
    <property type="entry name" value="PMD"/>
    <property type="match status" value="1"/>
</dbReference>
<evidence type="ECO:0000313" key="4">
    <source>
        <dbReference type="Proteomes" id="UP001420932"/>
    </source>
</evidence>
<comment type="caution">
    <text evidence="3">The sequence shown here is derived from an EMBL/GenBank/DDBJ whole genome shotgun (WGS) entry which is preliminary data.</text>
</comment>